<evidence type="ECO:0000313" key="1">
    <source>
        <dbReference type="EMBL" id="AGN70714.1"/>
    </source>
</evidence>
<dbReference type="Proteomes" id="UP000007392">
    <property type="component" value="Chromosome"/>
</dbReference>
<reference evidence="1 2" key="1">
    <citation type="submission" date="2013-06" db="EMBL/GenBank/DDBJ databases">
        <title>Complete genome sequence of Paenibacillus mucilaginosus K02.</title>
        <authorList>
            <person name="Xiao B."/>
            <person name="Sun L."/>
            <person name="Xiao L."/>
            <person name="Lian B."/>
        </authorList>
    </citation>
    <scope>NUCLEOTIDE SEQUENCE [LARGE SCALE GENOMIC DNA]</scope>
    <source>
        <strain evidence="1 2">K02</strain>
    </source>
</reference>
<dbReference type="AlphaFoldDB" id="R9ULJ0"/>
<accession>R9ULJ0</accession>
<name>R9ULJ0_9BACL</name>
<dbReference type="EMBL" id="CP003422">
    <property type="protein sequence ID" value="AGN70714.1"/>
    <property type="molecule type" value="Genomic_DNA"/>
</dbReference>
<dbReference type="HOGENOM" id="CLU_2344040_0_0_9"/>
<proteinExistence type="predicted"/>
<gene>
    <name evidence="1" type="ORF">B2K_39540</name>
</gene>
<evidence type="ECO:0000313" key="2">
    <source>
        <dbReference type="Proteomes" id="UP000007392"/>
    </source>
</evidence>
<organism evidence="1 2">
    <name type="scientific">Paenibacillus mucilaginosus K02</name>
    <dbReference type="NCBI Taxonomy" id="997761"/>
    <lineage>
        <taxon>Bacteria</taxon>
        <taxon>Bacillati</taxon>
        <taxon>Bacillota</taxon>
        <taxon>Bacilli</taxon>
        <taxon>Bacillales</taxon>
        <taxon>Paenibacillaceae</taxon>
        <taxon>Paenibacillus</taxon>
    </lineage>
</organism>
<sequence>MSDELDLRRHNGDLAARLGTHLMERAATARAELIRFTEFIGHGLNRQTFQIRFALTGRFSALVSYLLRRRLLPFRRCKYLGFVEQIQLQLIGARLLA</sequence>
<dbReference type="KEGG" id="pmw:B2K_39540"/>
<protein>
    <submittedName>
        <fullName evidence="1">Uncharacterized protein</fullName>
    </submittedName>
</protein>